<evidence type="ECO:0000313" key="3">
    <source>
        <dbReference type="EMBL" id="RXF69341.1"/>
    </source>
</evidence>
<dbReference type="AlphaFoldDB" id="A0A4Q0M885"/>
<dbReference type="Pfam" id="PF14905">
    <property type="entry name" value="OMP_b-brl_3"/>
    <property type="match status" value="1"/>
</dbReference>
<keyword evidence="1" id="KW-0732">Signal</keyword>
<sequence>MEKRCFYLTLILFISILPARAQDGGFVKGTVSDNKVLIPLKNSSVNLLRAKDSTLYLSVRADKDGRFVFNRPVDGDYILLVTYRGYADYVHRLSVNEKHRRIDLGEIGMLLKARLLNEVVIVGSRAVTLKGDTIQYDARSYVIEPNSKVEDLLTQLPGIQVDQNGKITAQGKEVKKVLVDGEEFFSDDPTLVTRNLRGDMIDKVQVYDEKSETAKFTGIEDGVRDKTVNLKLREDSKKGYFGNAEASKATNPFYLGKGMVNYFSKEAKVAAFGGLSNYRSAGSGYTGGSRNFVLSGDGEMSFNFLGQGEPQQRGGIPVSREAGLHYDGTAGAELEGVNVDYFFKSVSNEGKSNSIVRNNLRSGIQNTYSDQDFDSRKLSHSLKGGLQLTFDSTSRITGNINANYADANNISKYNTVIRDEDSLMLNNSSRVLDTKGRGAGVRGNMQLFKRLAKHRRTLVAELGFDLSETNNEGRLYSEDTFYRATGDSSGITDQYKSYLLTGRGIHTRWTYTEPLGKKLTFDLTYKFDLNIRRSSRLSYNASSPGEYSQLDSSFSSRYHFRSMSNSMGTSLNYKFGHAFFDAGIDVQSTGFKQTDLFRGGLFERDFLLFNPSASFSGKVNNGNFQVFYRGSRTLPQIEQLQPVRENTNPLYEVLGNTSLRPSFNHTISANYMAVRKMGRQNLNVSALYSLVESPIVQNSVTDTLGKTTLFSSNLNDRNLSTFSTSAGGTVTLKNKMTVSVRLSLDNTVSYNLTNGAESKIIDRRYSTSVSLNHYLPKKVRLMFNVVPSYTINTSSLQAGINNNGFVMNSNCFLMFYLPFKFDITNTVNQVYNAATQYFREDFSQTTWNVSVGRSFSKQNLKLTASMNDVLNQNSGFSRSMKNNLTVQNNYSTVRRYVLFSLIYDFKKMGPAGSE</sequence>
<accession>A0A4Q0M885</accession>
<dbReference type="InterPro" id="IPR041700">
    <property type="entry name" value="OMP_b-brl_3"/>
</dbReference>
<dbReference type="Proteomes" id="UP000290848">
    <property type="component" value="Unassembled WGS sequence"/>
</dbReference>
<feature type="chain" id="PRO_5020482873" description="Outer membrane protein beta-barrel domain-containing protein" evidence="1">
    <location>
        <begin position="22"/>
        <end position="914"/>
    </location>
</feature>
<comment type="caution">
    <text evidence="3">The sequence shown here is derived from an EMBL/GenBank/DDBJ whole genome shotgun (WGS) entry which is preliminary data.</text>
</comment>
<organism evidence="3 4">
    <name type="scientific">Arcticibacter tournemirensis</name>
    <dbReference type="NCBI Taxonomy" id="699437"/>
    <lineage>
        <taxon>Bacteria</taxon>
        <taxon>Pseudomonadati</taxon>
        <taxon>Bacteroidota</taxon>
        <taxon>Sphingobacteriia</taxon>
        <taxon>Sphingobacteriales</taxon>
        <taxon>Sphingobacteriaceae</taxon>
        <taxon>Arcticibacter</taxon>
    </lineage>
</organism>
<name>A0A4Q0M885_9SPHI</name>
<dbReference type="SUPFAM" id="SSF56935">
    <property type="entry name" value="Porins"/>
    <property type="match status" value="1"/>
</dbReference>
<gene>
    <name evidence="3" type="ORF">EKH83_11680</name>
</gene>
<feature type="signal peptide" evidence="1">
    <location>
        <begin position="1"/>
        <end position="21"/>
    </location>
</feature>
<proteinExistence type="predicted"/>
<reference evidence="3 4" key="1">
    <citation type="submission" date="2018-12" db="EMBL/GenBank/DDBJ databases">
        <title>The Draft Genome Sequence of the Soil Bacterium Pedobacter tournemirensis R1.</title>
        <authorList>
            <person name="He J."/>
        </authorList>
    </citation>
    <scope>NUCLEOTIDE SEQUENCE [LARGE SCALE GENOMIC DNA]</scope>
    <source>
        <strain evidence="3 4">R1</strain>
    </source>
</reference>
<evidence type="ECO:0000313" key="4">
    <source>
        <dbReference type="Proteomes" id="UP000290848"/>
    </source>
</evidence>
<evidence type="ECO:0000256" key="1">
    <source>
        <dbReference type="SAM" id="SignalP"/>
    </source>
</evidence>
<dbReference type="InterPro" id="IPR008969">
    <property type="entry name" value="CarboxyPept-like_regulatory"/>
</dbReference>
<evidence type="ECO:0000259" key="2">
    <source>
        <dbReference type="Pfam" id="PF14905"/>
    </source>
</evidence>
<feature type="domain" description="Outer membrane protein beta-barrel" evidence="2">
    <location>
        <begin position="462"/>
        <end position="785"/>
    </location>
</feature>
<protein>
    <recommendedName>
        <fullName evidence="2">Outer membrane protein beta-barrel domain-containing protein</fullName>
    </recommendedName>
</protein>
<dbReference type="SUPFAM" id="SSF49464">
    <property type="entry name" value="Carboxypeptidase regulatory domain-like"/>
    <property type="match status" value="1"/>
</dbReference>
<dbReference type="RefSeq" id="WP_128769615.1">
    <property type="nucleotide sequence ID" value="NZ_RXOC01000007.1"/>
</dbReference>
<dbReference type="EMBL" id="RXOC01000007">
    <property type="protein sequence ID" value="RXF69341.1"/>
    <property type="molecule type" value="Genomic_DNA"/>
</dbReference>